<dbReference type="AlphaFoldDB" id="A0A9W6CQG9"/>
<name>A0A9W6CQG9_XANFL</name>
<dbReference type="Proteomes" id="UP001144397">
    <property type="component" value="Unassembled WGS sequence"/>
</dbReference>
<evidence type="ECO:0000313" key="4">
    <source>
        <dbReference type="Proteomes" id="UP001144397"/>
    </source>
</evidence>
<evidence type="ECO:0000259" key="2">
    <source>
        <dbReference type="Pfam" id="PF13411"/>
    </source>
</evidence>
<feature type="region of interest" description="Disordered" evidence="1">
    <location>
        <begin position="1"/>
        <end position="23"/>
    </location>
</feature>
<sequence>MIKAHDAEADHHGSEGSGSQPRLYTTRQLGRLVGMHPNTIKGFLKEGWLHEPCRTPGGHRRFDETHVAAILGRYRTLHEPPSPPPKPPEAPPTPEELEARRFIRARLLEFIAAREKRAAARRPR</sequence>
<gene>
    <name evidence="3" type="ORF">XFLAVUS301_30960</name>
</gene>
<evidence type="ECO:0000256" key="1">
    <source>
        <dbReference type="SAM" id="MobiDB-lite"/>
    </source>
</evidence>
<organism evidence="3 4">
    <name type="scientific">Xanthobacter flavus</name>
    <dbReference type="NCBI Taxonomy" id="281"/>
    <lineage>
        <taxon>Bacteria</taxon>
        <taxon>Pseudomonadati</taxon>
        <taxon>Pseudomonadota</taxon>
        <taxon>Alphaproteobacteria</taxon>
        <taxon>Hyphomicrobiales</taxon>
        <taxon>Xanthobacteraceae</taxon>
        <taxon>Xanthobacter</taxon>
    </lineage>
</organism>
<comment type="caution">
    <text evidence="3">The sequence shown here is derived from an EMBL/GenBank/DDBJ whole genome shotgun (WGS) entry which is preliminary data.</text>
</comment>
<accession>A0A9W6CQG9</accession>
<dbReference type="Pfam" id="PF13411">
    <property type="entry name" value="MerR_1"/>
    <property type="match status" value="1"/>
</dbReference>
<dbReference type="RefSeq" id="WP_373878192.1">
    <property type="nucleotide sequence ID" value="NZ_BSDO01000004.1"/>
</dbReference>
<dbReference type="GO" id="GO:0006355">
    <property type="term" value="P:regulation of DNA-templated transcription"/>
    <property type="evidence" value="ECO:0007669"/>
    <property type="project" value="InterPro"/>
</dbReference>
<feature type="domain" description="HTH merR-type" evidence="2">
    <location>
        <begin position="24"/>
        <end position="70"/>
    </location>
</feature>
<dbReference type="SUPFAM" id="SSF46955">
    <property type="entry name" value="Putative DNA-binding domain"/>
    <property type="match status" value="1"/>
</dbReference>
<protein>
    <recommendedName>
        <fullName evidence="2">HTH merR-type domain-containing protein</fullName>
    </recommendedName>
</protein>
<evidence type="ECO:0000313" key="3">
    <source>
        <dbReference type="EMBL" id="GLI23422.1"/>
    </source>
</evidence>
<dbReference type="InterPro" id="IPR000551">
    <property type="entry name" value="MerR-type_HTH_dom"/>
</dbReference>
<dbReference type="Gene3D" id="1.10.1660.10">
    <property type="match status" value="1"/>
</dbReference>
<feature type="region of interest" description="Disordered" evidence="1">
    <location>
        <begin position="75"/>
        <end position="97"/>
    </location>
</feature>
<proteinExistence type="predicted"/>
<reference evidence="3" key="1">
    <citation type="submission" date="2022-12" db="EMBL/GenBank/DDBJ databases">
        <title>Reference genome sequencing for broad-spectrum identification of bacterial and archaeal isolates by mass spectrometry.</title>
        <authorList>
            <person name="Sekiguchi Y."/>
            <person name="Tourlousse D.M."/>
        </authorList>
    </citation>
    <scope>NUCLEOTIDE SEQUENCE</scope>
    <source>
        <strain evidence="3">301</strain>
    </source>
</reference>
<dbReference type="InterPro" id="IPR009061">
    <property type="entry name" value="DNA-bd_dom_put_sf"/>
</dbReference>
<feature type="compositionally biased region" description="Basic and acidic residues" evidence="1">
    <location>
        <begin position="1"/>
        <end position="14"/>
    </location>
</feature>
<feature type="compositionally biased region" description="Pro residues" evidence="1">
    <location>
        <begin position="80"/>
        <end position="94"/>
    </location>
</feature>
<dbReference type="EMBL" id="BSDO01000004">
    <property type="protein sequence ID" value="GLI23422.1"/>
    <property type="molecule type" value="Genomic_DNA"/>
</dbReference>
<dbReference type="GeneID" id="95766228"/>
<dbReference type="GO" id="GO:0003677">
    <property type="term" value="F:DNA binding"/>
    <property type="evidence" value="ECO:0007669"/>
    <property type="project" value="InterPro"/>
</dbReference>